<keyword evidence="2" id="KW-0732">Signal</keyword>
<dbReference type="EMBL" id="JAGGNH010000001">
    <property type="protein sequence ID" value="KAJ0984801.1"/>
    <property type="molecule type" value="Genomic_DNA"/>
</dbReference>
<dbReference type="Proteomes" id="UP001085076">
    <property type="component" value="Miscellaneous, Linkage group lg01"/>
</dbReference>
<feature type="chain" id="PRO_5038713267" evidence="2">
    <location>
        <begin position="25"/>
        <end position="143"/>
    </location>
</feature>
<protein>
    <submittedName>
        <fullName evidence="3">Uncharacterized protein</fullName>
    </submittedName>
</protein>
<proteinExistence type="predicted"/>
<evidence type="ECO:0000313" key="3">
    <source>
        <dbReference type="EMBL" id="KAJ0984801.1"/>
    </source>
</evidence>
<reference evidence="3" key="1">
    <citation type="submission" date="2021-03" db="EMBL/GenBank/DDBJ databases">
        <authorList>
            <person name="Li Z."/>
            <person name="Yang C."/>
        </authorList>
    </citation>
    <scope>NUCLEOTIDE SEQUENCE</scope>
    <source>
        <strain evidence="3">Dzin_1.0</strain>
        <tissue evidence="3">Leaf</tissue>
    </source>
</reference>
<organism evidence="3 4">
    <name type="scientific">Dioscorea zingiberensis</name>
    <dbReference type="NCBI Taxonomy" id="325984"/>
    <lineage>
        <taxon>Eukaryota</taxon>
        <taxon>Viridiplantae</taxon>
        <taxon>Streptophyta</taxon>
        <taxon>Embryophyta</taxon>
        <taxon>Tracheophyta</taxon>
        <taxon>Spermatophyta</taxon>
        <taxon>Magnoliopsida</taxon>
        <taxon>Liliopsida</taxon>
        <taxon>Dioscoreales</taxon>
        <taxon>Dioscoreaceae</taxon>
        <taxon>Dioscorea</taxon>
    </lineage>
</organism>
<dbReference type="OrthoDB" id="1903945at2759"/>
<feature type="compositionally biased region" description="Basic and acidic residues" evidence="1">
    <location>
        <begin position="96"/>
        <end position="105"/>
    </location>
</feature>
<dbReference type="AlphaFoldDB" id="A0A9D5D3P4"/>
<dbReference type="PANTHER" id="PTHR33743">
    <property type="entry name" value="PROTEIN GOLVEN 6-RELATED"/>
    <property type="match status" value="1"/>
</dbReference>
<evidence type="ECO:0000256" key="2">
    <source>
        <dbReference type="SAM" id="SignalP"/>
    </source>
</evidence>
<gene>
    <name evidence="3" type="ORF">J5N97_003157</name>
</gene>
<evidence type="ECO:0000313" key="4">
    <source>
        <dbReference type="Proteomes" id="UP001085076"/>
    </source>
</evidence>
<keyword evidence="4" id="KW-1185">Reference proteome</keyword>
<accession>A0A9D5D3P4</accession>
<sequence length="143" mass="16002">MMKPTMPLIISFLSLVLLINIAQGIRLEDHSLKAFYKKTNENRPVRGETKDGVILCGDDDEELCSGKSRKLTQTEIKTQKKDATSSSDYSAVSPAEKADREEFHVETPPMGEDEHLPTKTYPDVLDIAGMDYSPAKRKPPIHN</sequence>
<feature type="region of interest" description="Disordered" evidence="1">
    <location>
        <begin position="66"/>
        <end position="143"/>
    </location>
</feature>
<reference evidence="3" key="2">
    <citation type="journal article" date="2022" name="Hortic Res">
        <title>The genome of Dioscorea zingiberensis sheds light on the biosynthesis, origin and evolution of the medicinally important diosgenin saponins.</title>
        <authorList>
            <person name="Li Y."/>
            <person name="Tan C."/>
            <person name="Li Z."/>
            <person name="Guo J."/>
            <person name="Li S."/>
            <person name="Chen X."/>
            <person name="Wang C."/>
            <person name="Dai X."/>
            <person name="Yang H."/>
            <person name="Song W."/>
            <person name="Hou L."/>
            <person name="Xu J."/>
            <person name="Tong Z."/>
            <person name="Xu A."/>
            <person name="Yuan X."/>
            <person name="Wang W."/>
            <person name="Yang Q."/>
            <person name="Chen L."/>
            <person name="Sun Z."/>
            <person name="Wang K."/>
            <person name="Pan B."/>
            <person name="Chen J."/>
            <person name="Bao Y."/>
            <person name="Liu F."/>
            <person name="Qi X."/>
            <person name="Gang D.R."/>
            <person name="Wen J."/>
            <person name="Li J."/>
        </authorList>
    </citation>
    <scope>NUCLEOTIDE SEQUENCE</scope>
    <source>
        <strain evidence="3">Dzin_1.0</strain>
    </source>
</reference>
<comment type="caution">
    <text evidence="3">The sequence shown here is derived from an EMBL/GenBank/DDBJ whole genome shotgun (WGS) entry which is preliminary data.</text>
</comment>
<evidence type="ECO:0000256" key="1">
    <source>
        <dbReference type="SAM" id="MobiDB-lite"/>
    </source>
</evidence>
<feature type="signal peptide" evidence="2">
    <location>
        <begin position="1"/>
        <end position="24"/>
    </location>
</feature>
<name>A0A9D5D3P4_9LILI</name>
<dbReference type="PANTHER" id="PTHR33743:SF19">
    <property type="entry name" value="PROTEIN GOLVEN 6"/>
    <property type="match status" value="1"/>
</dbReference>